<feature type="region of interest" description="Disordered" evidence="1">
    <location>
        <begin position="32"/>
        <end position="59"/>
    </location>
</feature>
<dbReference type="Proteomes" id="UP000196293">
    <property type="component" value="Unassembled WGS sequence"/>
</dbReference>
<dbReference type="AlphaFoldDB" id="A0A1Y4W1R1"/>
<evidence type="ECO:0000313" key="3">
    <source>
        <dbReference type="EMBL" id="OUQ75506.1"/>
    </source>
</evidence>
<dbReference type="Proteomes" id="UP000195859">
    <property type="component" value="Unassembled WGS sequence"/>
</dbReference>
<dbReference type="Pfam" id="PF05133">
    <property type="entry name" value="SPP1_portal"/>
    <property type="match status" value="1"/>
</dbReference>
<comment type="caution">
    <text evidence="3">The sequence shown here is derived from an EMBL/GenBank/DDBJ whole genome shotgun (WGS) entry which is preliminary data.</text>
</comment>
<reference evidence="3" key="2">
    <citation type="journal article" date="2018" name="BMC Genomics">
        <title>Whole genome sequencing and function prediction of 133 gut anaerobes isolated from chicken caecum in pure cultures.</title>
        <authorList>
            <person name="Medvecky M."/>
            <person name="Cejkova D."/>
            <person name="Polansky O."/>
            <person name="Karasova D."/>
            <person name="Kubasova T."/>
            <person name="Cizek A."/>
            <person name="Rychlik I."/>
        </authorList>
    </citation>
    <scope>NUCLEOTIDE SEQUENCE</scope>
    <source>
        <strain evidence="3">An101</strain>
        <strain evidence="2">An115</strain>
    </source>
</reference>
<keyword evidence="5" id="KW-1185">Reference proteome</keyword>
<accession>A0A1Y4W1R1</accession>
<evidence type="ECO:0000313" key="4">
    <source>
        <dbReference type="Proteomes" id="UP000195859"/>
    </source>
</evidence>
<evidence type="ECO:0000256" key="1">
    <source>
        <dbReference type="SAM" id="MobiDB-lite"/>
    </source>
</evidence>
<sequence>MEIAALRELLKNTQSERAQFTSDYQQSLRYYTNKDDITNRNNGESKLKEDGKDNPLRKADNRISNNFYQLLVDQEAGYVATVPPSIDVGSDSENQRVSDVLGDEYGLTINKLVVDGANAGRGCLHYWIDEDNNFRYAVVPPEQVTPIYDTSLTGSLIGVLRSYKKLDSDTGKYFIVHEYWNDHEGQFFRQDTADQRVITPYNCIHYTDVTAGYETGTGNITHHSFGRVPFIFFPKNRYERSDLLKCKGLIDAYDSVYSGFLDDIMDVQQVILVLTNYGGTDLNTFMDQLKKYKAIKFENAGEGDKSGVDKLTIDIPVEARKTLLDLTRDNIFLEGQGVDPANFHNSNASGVAIKMLYSHLELKAANTETYYTNSLNELIRAIMNYLGFKDADSRNITQTWTRTQVEDDYTKAQTVAQVANFSSKEAIAKANPIVTDWNQELVDQKKDIQESDGFTADQKFNNDDYQDKSEDDIDKD</sequence>
<protein>
    <submittedName>
        <fullName evidence="3">Portal protein</fullName>
    </submittedName>
</protein>
<dbReference type="RefSeq" id="WP_087175701.1">
    <property type="nucleotide sequence ID" value="NZ_NFLS01000001.1"/>
</dbReference>
<dbReference type="EMBL" id="NFLZ01000017">
    <property type="protein sequence ID" value="OUQ75506.1"/>
    <property type="molecule type" value="Genomic_DNA"/>
</dbReference>
<evidence type="ECO:0000313" key="2">
    <source>
        <dbReference type="EMBL" id="OUQ58264.1"/>
    </source>
</evidence>
<reference evidence="4 5" key="1">
    <citation type="submission" date="2017-04" db="EMBL/GenBank/DDBJ databases">
        <title>Function of individual gut microbiota members based on whole genome sequencing of pure cultures obtained from chicken caecum.</title>
        <authorList>
            <person name="Medvecky M."/>
            <person name="Cejkova D."/>
            <person name="Polansky O."/>
            <person name="Karasova D."/>
            <person name="Kubasova T."/>
            <person name="Cizek A."/>
            <person name="Rychlik I."/>
        </authorList>
    </citation>
    <scope>NUCLEOTIDE SEQUENCE [LARGE SCALE GENOMIC DNA]</scope>
    <source>
        <strain evidence="4">An101</strain>
        <strain evidence="5">An115</strain>
    </source>
</reference>
<dbReference type="InterPro" id="IPR021145">
    <property type="entry name" value="Portal_protein_SPP1_Gp6-like"/>
</dbReference>
<organism evidence="3 4">
    <name type="scientific">Lactobacillus gallinarum</name>
    <dbReference type="NCBI Taxonomy" id="52242"/>
    <lineage>
        <taxon>Bacteria</taxon>
        <taxon>Bacillati</taxon>
        <taxon>Bacillota</taxon>
        <taxon>Bacilli</taxon>
        <taxon>Lactobacillales</taxon>
        <taxon>Lactobacillaceae</taxon>
        <taxon>Lactobacillus</taxon>
    </lineage>
</organism>
<name>A0A1Y4W1R1_9LACO</name>
<feature type="compositionally biased region" description="Basic and acidic residues" evidence="1">
    <location>
        <begin position="460"/>
        <end position="476"/>
    </location>
</feature>
<gene>
    <name evidence="3" type="ORF">B5E44_07015</name>
    <name evidence="2" type="ORF">B5E59_00670</name>
</gene>
<dbReference type="EMBL" id="NFLS01000001">
    <property type="protein sequence ID" value="OUQ58264.1"/>
    <property type="molecule type" value="Genomic_DNA"/>
</dbReference>
<proteinExistence type="predicted"/>
<feature type="region of interest" description="Disordered" evidence="1">
    <location>
        <begin position="446"/>
        <end position="476"/>
    </location>
</feature>
<evidence type="ECO:0000313" key="5">
    <source>
        <dbReference type="Proteomes" id="UP000196293"/>
    </source>
</evidence>